<dbReference type="InterPro" id="IPR050248">
    <property type="entry name" value="Polysacc_deacetylase_ArnD"/>
</dbReference>
<dbReference type="Gene3D" id="3.20.20.370">
    <property type="entry name" value="Glycoside hydrolase/deacetylase"/>
    <property type="match status" value="1"/>
</dbReference>
<gene>
    <name evidence="2" type="ORF">QJ036_12065</name>
</gene>
<dbReference type="SUPFAM" id="SSF88713">
    <property type="entry name" value="Glycoside hydrolase/deacetylase"/>
    <property type="match status" value="1"/>
</dbReference>
<dbReference type="InterPro" id="IPR014235">
    <property type="entry name" value="Spore_PdaA"/>
</dbReference>
<dbReference type="Proteomes" id="UP001300383">
    <property type="component" value="Unassembled WGS sequence"/>
</dbReference>
<evidence type="ECO:0000313" key="2">
    <source>
        <dbReference type="EMBL" id="MDI9243183.1"/>
    </source>
</evidence>
<dbReference type="PROSITE" id="PS51677">
    <property type="entry name" value="NODB"/>
    <property type="match status" value="1"/>
</dbReference>
<accession>A0AAP4BDJ4</accession>
<name>A0AAP4BDJ4_9FIRM</name>
<organism evidence="2 3">
    <name type="scientific">Fusibacillus kribbianus</name>
    <dbReference type="NCBI Taxonomy" id="3044208"/>
    <lineage>
        <taxon>Bacteria</taxon>
        <taxon>Bacillati</taxon>
        <taxon>Bacillota</taxon>
        <taxon>Clostridia</taxon>
        <taxon>Lachnospirales</taxon>
        <taxon>Lachnospiraceae</taxon>
        <taxon>Fusibacillus</taxon>
    </lineage>
</organism>
<evidence type="ECO:0000313" key="3">
    <source>
        <dbReference type="Proteomes" id="UP001300383"/>
    </source>
</evidence>
<sequence>MKHPFIRKKTTIWVLVLVLAYVIGYSIAQRVYPTAATPAAAEANWGLSFQEEGKPPVGNATPEYLKDFNAYYVNETDDKVIYLTFDAGYENGNTDAILDALKKHQAPATFFLVGNYIETSPDLVKRMVAEGHTVGNHTCHHPNMSQISTKEAFEKELKDLEALYEKTTGQPMTKFYRPPQGKYNETNLQMAKDMGYRTFFWSLAYVDWYENDQPTREEAFEKLLGRIHPGAIVLLHSTSKTNGEILDELLTKWEEMGYHFDSLSNLPQ</sequence>
<proteinExistence type="predicted"/>
<comment type="caution">
    <text evidence="2">The sequence shown here is derived from an EMBL/GenBank/DDBJ whole genome shotgun (WGS) entry which is preliminary data.</text>
</comment>
<dbReference type="GO" id="GO:0016020">
    <property type="term" value="C:membrane"/>
    <property type="evidence" value="ECO:0007669"/>
    <property type="project" value="TreeGrafter"/>
</dbReference>
<reference evidence="2 3" key="1">
    <citation type="submission" date="2023-05" db="EMBL/GenBank/DDBJ databases">
        <title>[ruminococcus] sp. nov., isolated from a pig farm feces dump.</title>
        <authorList>
            <person name="Chang Y.-H."/>
        </authorList>
    </citation>
    <scope>NUCLEOTIDE SEQUENCE [LARGE SCALE GENOMIC DNA]</scope>
    <source>
        <strain evidence="2 3">YH-rum2234</strain>
    </source>
</reference>
<dbReference type="EMBL" id="JASGBQ010000026">
    <property type="protein sequence ID" value="MDI9243183.1"/>
    <property type="molecule type" value="Genomic_DNA"/>
</dbReference>
<keyword evidence="3" id="KW-1185">Reference proteome</keyword>
<protein>
    <submittedName>
        <fullName evidence="2">Polysaccharide deacetylase family protein</fullName>
    </submittedName>
</protein>
<dbReference type="GO" id="GO:0005975">
    <property type="term" value="P:carbohydrate metabolic process"/>
    <property type="evidence" value="ECO:0007669"/>
    <property type="project" value="InterPro"/>
</dbReference>
<dbReference type="PANTHER" id="PTHR10587">
    <property type="entry name" value="GLYCOSYL TRANSFERASE-RELATED"/>
    <property type="match status" value="1"/>
</dbReference>
<dbReference type="GO" id="GO:0016810">
    <property type="term" value="F:hydrolase activity, acting on carbon-nitrogen (but not peptide) bonds"/>
    <property type="evidence" value="ECO:0007669"/>
    <property type="project" value="InterPro"/>
</dbReference>
<dbReference type="InterPro" id="IPR002509">
    <property type="entry name" value="NODB_dom"/>
</dbReference>
<dbReference type="InterPro" id="IPR011330">
    <property type="entry name" value="Glyco_hydro/deAcase_b/a-brl"/>
</dbReference>
<dbReference type="AlphaFoldDB" id="A0AAP4BDJ4"/>
<evidence type="ECO:0000259" key="1">
    <source>
        <dbReference type="PROSITE" id="PS51677"/>
    </source>
</evidence>
<dbReference type="Pfam" id="PF01522">
    <property type="entry name" value="Polysacc_deac_1"/>
    <property type="match status" value="1"/>
</dbReference>
<dbReference type="CDD" id="cd10948">
    <property type="entry name" value="CE4_BsPdaA_like"/>
    <property type="match status" value="1"/>
</dbReference>
<dbReference type="PANTHER" id="PTHR10587:SF78">
    <property type="entry name" value="PEPTIDOGLYCAN-N-ACETYLMURAMIC ACID DEACETYLASE PDAA"/>
    <property type="match status" value="1"/>
</dbReference>
<feature type="domain" description="NodB homology" evidence="1">
    <location>
        <begin position="79"/>
        <end position="261"/>
    </location>
</feature>
<dbReference type="RefSeq" id="WP_283231611.1">
    <property type="nucleotide sequence ID" value="NZ_JASGBQ010000026.1"/>
</dbReference>